<dbReference type="Gene3D" id="3.40.30.10">
    <property type="entry name" value="Glutaredoxin"/>
    <property type="match status" value="1"/>
</dbReference>
<evidence type="ECO:0000256" key="1">
    <source>
        <dbReference type="ARBA" id="ARBA00007787"/>
    </source>
</evidence>
<feature type="compositionally biased region" description="Low complexity" evidence="3">
    <location>
        <begin position="38"/>
        <end position="49"/>
    </location>
</feature>
<dbReference type="SUPFAM" id="SSF52833">
    <property type="entry name" value="Thioredoxin-like"/>
    <property type="match status" value="1"/>
</dbReference>
<gene>
    <name evidence="6" type="ORF">SAMN05444342_0752</name>
    <name evidence="5" type="ORF">ZOD2009_07544</name>
</gene>
<dbReference type="InterPro" id="IPR036249">
    <property type="entry name" value="Thioredoxin-like_sf"/>
</dbReference>
<dbReference type="InterPro" id="IPR012336">
    <property type="entry name" value="Thioredoxin-like_fold"/>
</dbReference>
<keyword evidence="8" id="KW-1185">Reference proteome</keyword>
<evidence type="ECO:0000313" key="7">
    <source>
        <dbReference type="Proteomes" id="UP000003751"/>
    </source>
</evidence>
<evidence type="ECO:0000313" key="6">
    <source>
        <dbReference type="EMBL" id="SHK15135.1"/>
    </source>
</evidence>
<dbReference type="eggNOG" id="arCOG02868">
    <property type="taxonomic scope" value="Archaea"/>
</dbReference>
<dbReference type="AlphaFoldDB" id="E7QRT6"/>
<dbReference type="EMBL" id="AEMG01000006">
    <property type="protein sequence ID" value="EFW92705.1"/>
    <property type="molecule type" value="Genomic_DNA"/>
</dbReference>
<dbReference type="EMBL" id="FRAN01000001">
    <property type="protein sequence ID" value="SHK15135.1"/>
    <property type="molecule type" value="Genomic_DNA"/>
</dbReference>
<dbReference type="Pfam" id="PF13462">
    <property type="entry name" value="Thioredoxin_4"/>
    <property type="match status" value="1"/>
</dbReference>
<protein>
    <submittedName>
        <fullName evidence="5">DSBA-like thioredoxin</fullName>
    </submittedName>
    <submittedName>
        <fullName evidence="6">Protein-disulfide isomerase</fullName>
    </submittedName>
</protein>
<feature type="compositionally biased region" description="Basic and acidic residues" evidence="3">
    <location>
        <begin position="54"/>
        <end position="70"/>
    </location>
</feature>
<dbReference type="PATRIC" id="fig|797209.4.peg.1502"/>
<proteinExistence type="inferred from homology"/>
<evidence type="ECO:0000259" key="4">
    <source>
        <dbReference type="Pfam" id="PF13462"/>
    </source>
</evidence>
<dbReference type="GO" id="GO:0016853">
    <property type="term" value="F:isomerase activity"/>
    <property type="evidence" value="ECO:0007669"/>
    <property type="project" value="UniProtKB-KW"/>
</dbReference>
<evidence type="ECO:0000313" key="8">
    <source>
        <dbReference type="Proteomes" id="UP000184203"/>
    </source>
</evidence>
<dbReference type="STRING" id="797209.GCA_000376445_00188"/>
<feature type="region of interest" description="Disordered" evidence="3">
    <location>
        <begin position="260"/>
        <end position="330"/>
    </location>
</feature>
<dbReference type="OrthoDB" id="15256at2157"/>
<sequence length="330" mass="34871">MLGVIGAGLSAGIAGCSAFSKDGSPETTGERSGGEQSTTTEEGPAAPETTDTENDSKSASDEGPPEKVEPSPKAYRSVPLPSKPTENEYATMGDDDASVTAKFYGAWKCPYTHDFVLNILPTFIEEYVKPGDVAIEFRAVAYEDGEGFHGPDEPRAARAGLSVWNEDPESYWTYFGTMFQNQNSSPGWATTETLVRIAEEADVSHLSKITSQIEAKKYQSQIERTMDQVHEIPISAVPRIVVGDTVTAPTVNPKKTKAQLDAALGRGSGSDSETTTTTTTNGDDSDTTTTNTTTTTTNTTTTTGTSDTTTTTDDGSGTTTTTTTTTDSGS</sequence>
<feature type="compositionally biased region" description="Low complexity" evidence="3">
    <location>
        <begin position="269"/>
        <end position="330"/>
    </location>
</feature>
<evidence type="ECO:0000256" key="2">
    <source>
        <dbReference type="ARBA" id="ARBA00022982"/>
    </source>
</evidence>
<reference evidence="6" key="2">
    <citation type="submission" date="2016-11" db="EMBL/GenBank/DDBJ databases">
        <authorList>
            <person name="Jaros S."/>
            <person name="Januszkiewicz K."/>
            <person name="Wedrychowicz H."/>
        </authorList>
    </citation>
    <scope>NUCLEOTIDE SEQUENCE [LARGE SCALE GENOMIC DNA]</scope>
    <source>
        <strain evidence="6">DX253</strain>
    </source>
</reference>
<organism evidence="5 7">
    <name type="scientific">Haladaptatus paucihalophilus DX253</name>
    <dbReference type="NCBI Taxonomy" id="797209"/>
    <lineage>
        <taxon>Archaea</taxon>
        <taxon>Methanobacteriati</taxon>
        <taxon>Methanobacteriota</taxon>
        <taxon>Stenosarchaea group</taxon>
        <taxon>Halobacteria</taxon>
        <taxon>Halobacteriales</taxon>
        <taxon>Haladaptataceae</taxon>
        <taxon>Haladaptatus</taxon>
    </lineage>
</organism>
<reference evidence="8" key="3">
    <citation type="submission" date="2016-11" db="EMBL/GenBank/DDBJ databases">
        <authorList>
            <person name="Varghese N."/>
            <person name="Submissions S."/>
        </authorList>
    </citation>
    <scope>NUCLEOTIDE SEQUENCE [LARGE SCALE GENOMIC DNA]</scope>
    <source>
        <strain evidence="8">DX253</strain>
    </source>
</reference>
<accession>E7QRT6</accession>
<reference evidence="5 7" key="1">
    <citation type="journal article" date="2014" name="ISME J.">
        <title>Trehalose/2-sulfotrehalose biosynthesis and glycine-betaine uptake are widely spread mechanisms for osmoadaptation in the Halobacteriales.</title>
        <authorList>
            <person name="Youssef N.H."/>
            <person name="Savage-Ashlock K.N."/>
            <person name="McCully A.L."/>
            <person name="Luedtke B."/>
            <person name="Shaw E.I."/>
            <person name="Hoff W.D."/>
            <person name="Elshahed M.S."/>
        </authorList>
    </citation>
    <scope>NUCLEOTIDE SEQUENCE [LARGE SCALE GENOMIC DNA]</scope>
    <source>
        <strain evidence="5 7">DX253</strain>
    </source>
</reference>
<evidence type="ECO:0000313" key="5">
    <source>
        <dbReference type="EMBL" id="EFW92705.1"/>
    </source>
</evidence>
<comment type="similarity">
    <text evidence="1">Belongs to the glutaredoxin family.</text>
</comment>
<dbReference type="Proteomes" id="UP000184203">
    <property type="component" value="Unassembled WGS sequence"/>
</dbReference>
<keyword evidence="2" id="KW-0813">Transport</keyword>
<keyword evidence="2" id="KW-0249">Electron transport</keyword>
<evidence type="ECO:0000256" key="3">
    <source>
        <dbReference type="SAM" id="MobiDB-lite"/>
    </source>
</evidence>
<feature type="region of interest" description="Disordered" evidence="3">
    <location>
        <begin position="15"/>
        <end position="92"/>
    </location>
</feature>
<keyword evidence="6" id="KW-0413">Isomerase</keyword>
<feature type="domain" description="Thioredoxin-like fold" evidence="4">
    <location>
        <begin position="90"/>
        <end position="262"/>
    </location>
</feature>
<dbReference type="Proteomes" id="UP000003751">
    <property type="component" value="Unassembled WGS sequence"/>
</dbReference>
<name>E7QRT6_HALPU</name>